<sequence>MANIKIDSELMLHMMAAEPITSSRRFISVRDSEHRPLLFSVTSEGQFVAIKSNGQGSNVQVNLGEILGLRAEVHAFVVTQSSNADGTLFIAFATKESANSSHLHVLKPIKPNDLNLSNDVLRSKLLLAVQQPTNARISELHMNSATETTPPLLVPVFHDVNGDLQIARIEITSTNWSWERDIAIPELAKSFIALRPGKLALGEGLFVLYKGGNKKPSLLFITTDDPEDTTTVDLGFPAGAEPTSMSTFTDGNGFTGLFIAGNGLFLLNPNDCLSSGRLAAKISSDPVYHDIENIFIAQAGPIISAWFETEDHSLGYQRATNDGKLVGDPTLLLPAGSNAEFAPIIDPSSTSQILVILDDNNQLSLLEQSIDSQVWTSTPFLVERQEKMSQISAFVTHIEVNDAAKSPLALTSFTLSSSAWVSVLVNGVFRSVPVKGTPVKTDARGIITLVVPSQDMSCYRFTLRDVGGNSYLPSHGISIDPSSKVAQRLSTIKTADDLKNFTSGNGKRLLDGCTASEEDIKNAAGALGAISNISFSAAKPAANTWHGPPSALTASVLHGSNNASIGGSLGSIIKEVKNALWESWEWISRQVSKATEWLISKVNDAWNFVVTIAGKAWSFVLDGVNAVVKAAGFIFSKLKVAFNAVVDAFGFIFNWGDIKQTRDSIKVMVNSCFDFGSAFILNNKPTVAKVFDDMEKAILKGLAIDLPDDAKNKKQSSESANADQPEKADASTSAPANVGGYHFEQAKNSSSKLQKASSSLTDAFDRIIKPVIQDLSDKSAELTADITKLFSSKGGVSVGEVLKVFGAGILKIVIGLVKNIVLGLMEVASDILQAIKAVLDWKVHIPVVTPLLEWLGVPAFSLLDAVSLIFAMPITVLAKTITGKAPTRIQSFDYSAMVAGKLDKQSLLAYNDLASYLTITFSIYDTISKIVGITIGAVVEPPKALTLGAVLMKIIVQAATFPYDKESAGREWRIAVWSMLSVNEIIKAIALQTGLPVSKLIAATDIFIALSTFTLTQVVHGAEYKVNKSASDHAKTSLSLAGSVYTVIAGVAGGYGSIAPDPVQKTVCAVLVAAANANTAVVKTGAKVLNKSVE</sequence>
<reference evidence="3" key="2">
    <citation type="submission" date="2015-01" db="EMBL/GenBank/DDBJ databases">
        <title>Evolutionary Origins and Diversification of the Mycorrhizal Mutualists.</title>
        <authorList>
            <consortium name="DOE Joint Genome Institute"/>
            <consortium name="Mycorrhizal Genomics Consortium"/>
            <person name="Kohler A."/>
            <person name="Kuo A."/>
            <person name="Nagy L.G."/>
            <person name="Floudas D."/>
            <person name="Copeland A."/>
            <person name="Barry K.W."/>
            <person name="Cichocki N."/>
            <person name="Veneault-Fourrey C."/>
            <person name="LaButti K."/>
            <person name="Lindquist E.A."/>
            <person name="Lipzen A."/>
            <person name="Lundell T."/>
            <person name="Morin E."/>
            <person name="Murat C."/>
            <person name="Riley R."/>
            <person name="Ohm R."/>
            <person name="Sun H."/>
            <person name="Tunlid A."/>
            <person name="Henrissat B."/>
            <person name="Grigoriev I.V."/>
            <person name="Hibbett D.S."/>
            <person name="Martin F."/>
        </authorList>
    </citation>
    <scope>NUCLEOTIDE SEQUENCE [LARGE SCALE GENOMIC DNA]</scope>
    <source>
        <strain evidence="3">h7</strain>
    </source>
</reference>
<reference evidence="2 3" key="1">
    <citation type="submission" date="2014-04" db="EMBL/GenBank/DDBJ databases">
        <authorList>
            <consortium name="DOE Joint Genome Institute"/>
            <person name="Kuo A."/>
            <person name="Gay G."/>
            <person name="Dore J."/>
            <person name="Kohler A."/>
            <person name="Nagy L.G."/>
            <person name="Floudas D."/>
            <person name="Copeland A."/>
            <person name="Barry K.W."/>
            <person name="Cichocki N."/>
            <person name="Veneault-Fourrey C."/>
            <person name="LaButti K."/>
            <person name="Lindquist E.A."/>
            <person name="Lipzen A."/>
            <person name="Lundell T."/>
            <person name="Morin E."/>
            <person name="Murat C."/>
            <person name="Sun H."/>
            <person name="Tunlid A."/>
            <person name="Henrissat B."/>
            <person name="Grigoriev I.V."/>
            <person name="Hibbett D.S."/>
            <person name="Martin F."/>
            <person name="Nordberg H.P."/>
            <person name="Cantor M.N."/>
            <person name="Hua S.X."/>
        </authorList>
    </citation>
    <scope>NUCLEOTIDE SEQUENCE [LARGE SCALE GENOMIC DNA]</scope>
    <source>
        <strain evidence="3">h7</strain>
    </source>
</reference>
<dbReference type="AlphaFoldDB" id="A0A0C3CDR5"/>
<dbReference type="HOGENOM" id="CLU_008240_0_0_1"/>
<name>A0A0C3CDR5_HEBCY</name>
<evidence type="ECO:0000256" key="1">
    <source>
        <dbReference type="SAM" id="MobiDB-lite"/>
    </source>
</evidence>
<organism evidence="2 3">
    <name type="scientific">Hebeloma cylindrosporum</name>
    <dbReference type="NCBI Taxonomy" id="76867"/>
    <lineage>
        <taxon>Eukaryota</taxon>
        <taxon>Fungi</taxon>
        <taxon>Dikarya</taxon>
        <taxon>Basidiomycota</taxon>
        <taxon>Agaricomycotina</taxon>
        <taxon>Agaricomycetes</taxon>
        <taxon>Agaricomycetidae</taxon>
        <taxon>Agaricales</taxon>
        <taxon>Agaricineae</taxon>
        <taxon>Hymenogastraceae</taxon>
        <taxon>Hebeloma</taxon>
    </lineage>
</organism>
<feature type="region of interest" description="Disordered" evidence="1">
    <location>
        <begin position="709"/>
        <end position="734"/>
    </location>
</feature>
<dbReference type="EMBL" id="KN831779">
    <property type="protein sequence ID" value="KIM41736.1"/>
    <property type="molecule type" value="Genomic_DNA"/>
</dbReference>
<dbReference type="STRING" id="686832.A0A0C3CDR5"/>
<protein>
    <submittedName>
        <fullName evidence="2">Uncharacterized protein</fullName>
    </submittedName>
</protein>
<dbReference type="OrthoDB" id="3353914at2759"/>
<evidence type="ECO:0000313" key="3">
    <source>
        <dbReference type="Proteomes" id="UP000053424"/>
    </source>
</evidence>
<gene>
    <name evidence="2" type="ORF">M413DRAFT_444983</name>
</gene>
<proteinExistence type="predicted"/>
<accession>A0A0C3CDR5</accession>
<evidence type="ECO:0000313" key="2">
    <source>
        <dbReference type="EMBL" id="KIM41736.1"/>
    </source>
</evidence>
<dbReference type="Proteomes" id="UP000053424">
    <property type="component" value="Unassembled WGS sequence"/>
</dbReference>
<keyword evidence="3" id="KW-1185">Reference proteome</keyword>